<dbReference type="GO" id="GO:0016301">
    <property type="term" value="F:kinase activity"/>
    <property type="evidence" value="ECO:0007669"/>
    <property type="project" value="UniProtKB-KW"/>
</dbReference>
<dbReference type="Proteomes" id="UP001551675">
    <property type="component" value="Unassembled WGS sequence"/>
</dbReference>
<reference evidence="5 6" key="1">
    <citation type="submission" date="2024-06" db="EMBL/GenBank/DDBJ databases">
        <title>The Natural Products Discovery Center: Release of the First 8490 Sequenced Strains for Exploring Actinobacteria Biosynthetic Diversity.</title>
        <authorList>
            <person name="Kalkreuter E."/>
            <person name="Kautsar S.A."/>
            <person name="Yang D."/>
            <person name="Bader C.D."/>
            <person name="Teijaro C.N."/>
            <person name="Fluegel L."/>
            <person name="Davis C.M."/>
            <person name="Simpson J.R."/>
            <person name="Lauterbach L."/>
            <person name="Steele A.D."/>
            <person name="Gui C."/>
            <person name="Meng S."/>
            <person name="Li G."/>
            <person name="Viehrig K."/>
            <person name="Ye F."/>
            <person name="Su P."/>
            <person name="Kiefer A.F."/>
            <person name="Nichols A."/>
            <person name="Cepeda A.J."/>
            <person name="Yan W."/>
            <person name="Fan B."/>
            <person name="Jiang Y."/>
            <person name="Adhikari A."/>
            <person name="Zheng C.-J."/>
            <person name="Schuster L."/>
            <person name="Cowan T.M."/>
            <person name="Smanski M.J."/>
            <person name="Chevrette M.G."/>
            <person name="De Carvalho L.P.S."/>
            <person name="Shen B."/>
        </authorList>
    </citation>
    <scope>NUCLEOTIDE SEQUENCE [LARGE SCALE GENOMIC DNA]</scope>
    <source>
        <strain evidence="5 6">NPDC050100</strain>
    </source>
</reference>
<dbReference type="SUPFAM" id="SSF53613">
    <property type="entry name" value="Ribokinase-like"/>
    <property type="match status" value="1"/>
</dbReference>
<keyword evidence="6" id="KW-1185">Reference proteome</keyword>
<evidence type="ECO:0000256" key="1">
    <source>
        <dbReference type="ARBA" id="ARBA00010688"/>
    </source>
</evidence>
<dbReference type="EMBL" id="JBFALK010000021">
    <property type="protein sequence ID" value="MEV0973296.1"/>
    <property type="molecule type" value="Genomic_DNA"/>
</dbReference>
<evidence type="ECO:0000256" key="2">
    <source>
        <dbReference type="ARBA" id="ARBA00022679"/>
    </source>
</evidence>
<gene>
    <name evidence="5" type="ORF">AB0I59_32240</name>
</gene>
<dbReference type="InterPro" id="IPR050306">
    <property type="entry name" value="PfkB_Carbo_kinase"/>
</dbReference>
<keyword evidence="2" id="KW-0808">Transferase</keyword>
<name>A0ABV3GNT4_MICGL</name>
<dbReference type="InterPro" id="IPR011611">
    <property type="entry name" value="PfkB_dom"/>
</dbReference>
<dbReference type="PANTHER" id="PTHR43085:SF15">
    <property type="entry name" value="2-DEHYDRO-3-DEOXYGLUCONOKINASE"/>
    <property type="match status" value="1"/>
</dbReference>
<comment type="caution">
    <text evidence="5">The sequence shown here is derived from an EMBL/GenBank/DDBJ whole genome shotgun (WGS) entry which is preliminary data.</text>
</comment>
<protein>
    <submittedName>
        <fullName evidence="5">Sugar kinase</fullName>
    </submittedName>
</protein>
<dbReference type="Gene3D" id="3.40.1190.20">
    <property type="match status" value="1"/>
</dbReference>
<organism evidence="5 6">
    <name type="scientific">Microtetraspora glauca</name>
    <dbReference type="NCBI Taxonomy" id="1996"/>
    <lineage>
        <taxon>Bacteria</taxon>
        <taxon>Bacillati</taxon>
        <taxon>Actinomycetota</taxon>
        <taxon>Actinomycetes</taxon>
        <taxon>Streptosporangiales</taxon>
        <taxon>Streptosporangiaceae</taxon>
        <taxon>Microtetraspora</taxon>
    </lineage>
</organism>
<dbReference type="InterPro" id="IPR029056">
    <property type="entry name" value="Ribokinase-like"/>
</dbReference>
<accession>A0ABV3GNT4</accession>
<evidence type="ECO:0000313" key="6">
    <source>
        <dbReference type="Proteomes" id="UP001551675"/>
    </source>
</evidence>
<feature type="domain" description="Carbohydrate kinase PfkB" evidence="4">
    <location>
        <begin position="16"/>
        <end position="312"/>
    </location>
</feature>
<dbReference type="InterPro" id="IPR002173">
    <property type="entry name" value="Carboh/pur_kinase_PfkB_CS"/>
</dbReference>
<dbReference type="Pfam" id="PF00294">
    <property type="entry name" value="PfkB"/>
    <property type="match status" value="1"/>
</dbReference>
<sequence>MSVTDDLRRHPVTSPDVVAVGEAMLLLQPPAGDALGSADHLEVHIAGAELNVCAAVARLGLRASFASRVGDDPFGLRVVAEARALGVATDLVEVDPERPTGVYFKDVRPDGRRRVHYYRSGSAAAALGRDDAARILACRPRAVAFTGITAALGQGPLDLVRSLIDGAHRAGTMVVLDPNFRPNLAPTERIAAALRPMLDRVGLLALGQDESADLLGATHPEDVFAAAHAAGVNEVLLKGGPDGVWYAGPDGAPRHMPSAAATVLDPVGAGDAMLGGYLAARLSGAPPEAAARIGTHLAAAIVATYGDNAGLPPAAEARALLATALRAESPAASGTPGLP</sequence>
<dbReference type="PANTHER" id="PTHR43085">
    <property type="entry name" value="HEXOKINASE FAMILY MEMBER"/>
    <property type="match status" value="1"/>
</dbReference>
<dbReference type="RefSeq" id="WP_358138865.1">
    <property type="nucleotide sequence ID" value="NZ_JBFALK010000021.1"/>
</dbReference>
<dbReference type="CDD" id="cd01166">
    <property type="entry name" value="KdgK"/>
    <property type="match status" value="1"/>
</dbReference>
<proteinExistence type="inferred from homology"/>
<dbReference type="PROSITE" id="PS00584">
    <property type="entry name" value="PFKB_KINASES_2"/>
    <property type="match status" value="1"/>
</dbReference>
<evidence type="ECO:0000259" key="4">
    <source>
        <dbReference type="Pfam" id="PF00294"/>
    </source>
</evidence>
<comment type="similarity">
    <text evidence="1">Belongs to the carbohydrate kinase PfkB family.</text>
</comment>
<evidence type="ECO:0000313" key="5">
    <source>
        <dbReference type="EMBL" id="MEV0973296.1"/>
    </source>
</evidence>
<evidence type="ECO:0000256" key="3">
    <source>
        <dbReference type="ARBA" id="ARBA00022777"/>
    </source>
</evidence>
<keyword evidence="3 5" id="KW-0418">Kinase</keyword>